<feature type="compositionally biased region" description="Acidic residues" evidence="4">
    <location>
        <begin position="83"/>
        <end position="101"/>
    </location>
</feature>
<proteinExistence type="inferred from homology"/>
<feature type="compositionally biased region" description="Polar residues" evidence="4">
    <location>
        <begin position="1"/>
        <end position="20"/>
    </location>
</feature>
<dbReference type="OrthoDB" id="307488at2759"/>
<dbReference type="InterPro" id="IPR011107">
    <property type="entry name" value="PPI_Ypi1"/>
</dbReference>
<evidence type="ECO:0000313" key="6">
    <source>
        <dbReference type="Proteomes" id="UP000799428"/>
    </source>
</evidence>
<comment type="function">
    <text evidence="1 3">Regulator of type 1 phosphatases which maintains protein phosphatase activity under strict control.</text>
</comment>
<comment type="similarity">
    <text evidence="2 3">Belongs to the YPI1 family.</text>
</comment>
<dbReference type="EMBL" id="MU005781">
    <property type="protein sequence ID" value="KAF2704792.1"/>
    <property type="molecule type" value="Genomic_DNA"/>
</dbReference>
<dbReference type="AlphaFoldDB" id="A0A6G1JWZ4"/>
<dbReference type="GO" id="GO:0005634">
    <property type="term" value="C:nucleus"/>
    <property type="evidence" value="ECO:0007669"/>
    <property type="project" value="UniProtKB-SubCell"/>
</dbReference>
<evidence type="ECO:0000256" key="1">
    <source>
        <dbReference type="ARBA" id="ARBA00003401"/>
    </source>
</evidence>
<organism evidence="5 6">
    <name type="scientific">Pleomassaria siparia CBS 279.74</name>
    <dbReference type="NCBI Taxonomy" id="1314801"/>
    <lineage>
        <taxon>Eukaryota</taxon>
        <taxon>Fungi</taxon>
        <taxon>Dikarya</taxon>
        <taxon>Ascomycota</taxon>
        <taxon>Pezizomycotina</taxon>
        <taxon>Dothideomycetes</taxon>
        <taxon>Pleosporomycetidae</taxon>
        <taxon>Pleosporales</taxon>
        <taxon>Pleomassariaceae</taxon>
        <taxon>Pleomassaria</taxon>
    </lineage>
</organism>
<dbReference type="Pfam" id="PF07491">
    <property type="entry name" value="PPI_Ypi1"/>
    <property type="match status" value="1"/>
</dbReference>
<evidence type="ECO:0000256" key="4">
    <source>
        <dbReference type="SAM" id="MobiDB-lite"/>
    </source>
</evidence>
<feature type="compositionally biased region" description="Basic and acidic residues" evidence="4">
    <location>
        <begin position="41"/>
        <end position="53"/>
    </location>
</feature>
<feature type="compositionally biased region" description="Basic and acidic residues" evidence="4">
    <location>
        <begin position="124"/>
        <end position="137"/>
    </location>
</feature>
<feature type="compositionally biased region" description="Basic residues" evidence="4">
    <location>
        <begin position="145"/>
        <end position="156"/>
    </location>
</feature>
<keyword evidence="6" id="KW-1185">Reference proteome</keyword>
<dbReference type="PANTHER" id="PTHR20835">
    <property type="entry name" value="E3 UBIQUITIN-PROTEIN LIGASE PPP1R11-RELATED"/>
    <property type="match status" value="1"/>
</dbReference>
<gene>
    <name evidence="5" type="ORF">K504DRAFT_484943</name>
</gene>
<accession>A0A6G1JWZ4</accession>
<protein>
    <recommendedName>
        <fullName evidence="3">Type 1 phosphatases regulator</fullName>
    </recommendedName>
</protein>
<dbReference type="GO" id="GO:0008157">
    <property type="term" value="F:protein phosphatase 1 binding"/>
    <property type="evidence" value="ECO:0007669"/>
    <property type="project" value="TreeGrafter"/>
</dbReference>
<name>A0A6G1JWZ4_9PLEO</name>
<feature type="compositionally biased region" description="Gly residues" evidence="4">
    <location>
        <begin position="109"/>
        <end position="118"/>
    </location>
</feature>
<comment type="subcellular location">
    <subcellularLocation>
        <location evidence="3">Nucleus</location>
    </subcellularLocation>
</comment>
<dbReference type="Proteomes" id="UP000799428">
    <property type="component" value="Unassembled WGS sequence"/>
</dbReference>
<keyword evidence="3" id="KW-0539">Nucleus</keyword>
<feature type="region of interest" description="Disordered" evidence="4">
    <location>
        <begin position="1"/>
        <end position="168"/>
    </location>
</feature>
<evidence type="ECO:0000256" key="2">
    <source>
        <dbReference type="ARBA" id="ARBA00005605"/>
    </source>
</evidence>
<evidence type="ECO:0000256" key="3">
    <source>
        <dbReference type="RuleBase" id="RU367162"/>
    </source>
</evidence>
<evidence type="ECO:0000313" key="5">
    <source>
        <dbReference type="EMBL" id="KAF2704792.1"/>
    </source>
</evidence>
<dbReference type="GO" id="GO:0004865">
    <property type="term" value="F:protein serine/threonine phosphatase inhibitor activity"/>
    <property type="evidence" value="ECO:0007669"/>
    <property type="project" value="UniProtKB-UniRule"/>
</dbReference>
<dbReference type="PANTHER" id="PTHR20835:SF0">
    <property type="entry name" value="E3 UBIQUITIN-PROTEIN LIGASE PPP1R11"/>
    <property type="match status" value="1"/>
</dbReference>
<sequence>MSNSNNMASQFPTTASNTRTIEVVEPQPVLRLSAPSGTLRLRPEPTEERHIQWAEDVVDNEGMGKKSSKVCCIYHKPRVVGESSDESSSDSSSDSESDSEPDNSTARPVGGGRRGGNPRGRRPHDHDHGDHDHDHGNGEGPSGPPKRRRRPQRKHSPNAYEKVPKQKK</sequence>
<reference evidence="5" key="1">
    <citation type="journal article" date="2020" name="Stud. Mycol.">
        <title>101 Dothideomycetes genomes: a test case for predicting lifestyles and emergence of pathogens.</title>
        <authorList>
            <person name="Haridas S."/>
            <person name="Albert R."/>
            <person name="Binder M."/>
            <person name="Bloem J."/>
            <person name="Labutti K."/>
            <person name="Salamov A."/>
            <person name="Andreopoulos B."/>
            <person name="Baker S."/>
            <person name="Barry K."/>
            <person name="Bills G."/>
            <person name="Bluhm B."/>
            <person name="Cannon C."/>
            <person name="Castanera R."/>
            <person name="Culley D."/>
            <person name="Daum C."/>
            <person name="Ezra D."/>
            <person name="Gonzalez J."/>
            <person name="Henrissat B."/>
            <person name="Kuo A."/>
            <person name="Liang C."/>
            <person name="Lipzen A."/>
            <person name="Lutzoni F."/>
            <person name="Magnuson J."/>
            <person name="Mondo S."/>
            <person name="Nolan M."/>
            <person name="Ohm R."/>
            <person name="Pangilinan J."/>
            <person name="Park H.-J."/>
            <person name="Ramirez L."/>
            <person name="Alfaro M."/>
            <person name="Sun H."/>
            <person name="Tritt A."/>
            <person name="Yoshinaga Y."/>
            <person name="Zwiers L.-H."/>
            <person name="Turgeon B."/>
            <person name="Goodwin S."/>
            <person name="Spatafora J."/>
            <person name="Crous P."/>
            <person name="Grigoriev I."/>
        </authorList>
    </citation>
    <scope>NUCLEOTIDE SEQUENCE</scope>
    <source>
        <strain evidence="5">CBS 279.74</strain>
    </source>
</reference>